<evidence type="ECO:0000256" key="2">
    <source>
        <dbReference type="ARBA" id="ARBA00022692"/>
    </source>
</evidence>
<comment type="subcellular location">
    <subcellularLocation>
        <location evidence="1">Membrane</location>
        <topology evidence="1">Multi-pass membrane protein</topology>
    </subcellularLocation>
</comment>
<feature type="transmembrane region" description="Helical" evidence="6">
    <location>
        <begin position="546"/>
        <end position="564"/>
    </location>
</feature>
<feature type="compositionally biased region" description="Basic and acidic residues" evidence="5">
    <location>
        <begin position="720"/>
        <end position="729"/>
    </location>
</feature>
<accession>A0A0F7SPD4</accession>
<dbReference type="GO" id="GO:0005886">
    <property type="term" value="C:plasma membrane"/>
    <property type="evidence" value="ECO:0007669"/>
    <property type="project" value="TreeGrafter"/>
</dbReference>
<feature type="transmembrane region" description="Helical" evidence="6">
    <location>
        <begin position="576"/>
        <end position="595"/>
    </location>
</feature>
<keyword evidence="3 6" id="KW-1133">Transmembrane helix</keyword>
<name>A0A0F7SPD4_PHARH</name>
<feature type="transmembrane region" description="Helical" evidence="6">
    <location>
        <begin position="339"/>
        <end position="357"/>
    </location>
</feature>
<dbReference type="EMBL" id="LN483124">
    <property type="protein sequence ID" value="CED82554.1"/>
    <property type="molecule type" value="Genomic_DNA"/>
</dbReference>
<evidence type="ECO:0000256" key="4">
    <source>
        <dbReference type="ARBA" id="ARBA00023136"/>
    </source>
</evidence>
<sequence>MPGAHMVSPEAHDWSRPPGVSSNVNIDGNSRNSNPVVPSRSRQTSNALSVDTQTGSEGLRSDLSVSHELDFVDDGFEIEEDNTIEEEEEEEEMNSLGDIDFVRRRAIKAGKERAIGWDAKDGEESVGSKRMSRIREDANLDSSFLPPSFERSEFETIVRRLKTQTQPGSLKRKKVGGALNTEDVGLDDDWEFAGWGSVAYIPLSPSAVLQAEQKVLSRLDTNNLLGQFKATSVAGNAVFGSVFYSLPALCQTGKVLSPLSMMIACLILLLWRGIMVELGGAMRINGGNYAYLLSVSGKTMGLVGAAVTLLDVVATGTVSAGTAAAYINGEAKNLPFKEYLIGILILIVFTALLLAGVKDSTKLTLSICLFHLFTMALLMVVSTVAWIREGNTTLLSNWNLSVKSWDGGNGAVRAVFNGICIGFLGVTGVECLPTFIEQIKPGVYSKALRNLLYGALLLNVPLLIMLHALVPLPSLLSASNVLALLASISTSGGGGRWLSIFVVVDAVAVLCGGVLCGGVACCALVEELSKDNVLPESWGRRWERTQANWVGAIMYFGLCLAFYATAGFSLTTLSNIFSISFEFMMLLFALSHLLLRITLPNLPIPAPFCRSRFSVTLLVHALIFTILIGNALLNPLPLGLFAAYAVGIFSVLWTAEIGFGSILRAIVWAVDQSEGTMIPRGSGWMSIGFGRKLKENKDGDVPMETKTSKLGDREPEEMEEGGKGTGGKEKGLRVALRKSLIKGVRRSKRKVMVAWIKEDEISALIQVVLYVLANEQTSHLILIHAYNSVRDIPSELQANSKLLDEAFPALTIDLKFVQGSFNPIIVQAVSDTLEIPHSRHIIGCPSPSQGDLGSFGGVRVATFRK</sequence>
<keyword evidence="4 6" id="KW-0472">Membrane</keyword>
<evidence type="ECO:0000256" key="5">
    <source>
        <dbReference type="SAM" id="MobiDB-lite"/>
    </source>
</evidence>
<feature type="transmembrane region" description="Helical" evidence="6">
    <location>
        <begin position="615"/>
        <end position="633"/>
    </location>
</feature>
<feature type="region of interest" description="Disordered" evidence="5">
    <location>
        <begin position="1"/>
        <end position="77"/>
    </location>
</feature>
<dbReference type="PANTHER" id="PTHR43243:SF20">
    <property type="entry name" value="CATIONIC AMINO ACID TRANSPORTER 3"/>
    <property type="match status" value="1"/>
</dbReference>
<evidence type="ECO:0000256" key="6">
    <source>
        <dbReference type="SAM" id="Phobius"/>
    </source>
</evidence>
<feature type="transmembrane region" description="Helical" evidence="6">
    <location>
        <begin position="302"/>
        <end position="327"/>
    </location>
</feature>
<dbReference type="Pfam" id="PF13520">
    <property type="entry name" value="AA_permease_2"/>
    <property type="match status" value="1"/>
</dbReference>
<reference evidence="7" key="1">
    <citation type="submission" date="2014-08" db="EMBL/GenBank/DDBJ databases">
        <authorList>
            <person name="Sharma Rahul"/>
            <person name="Thines Marco"/>
        </authorList>
    </citation>
    <scope>NUCLEOTIDE SEQUENCE</scope>
</reference>
<evidence type="ECO:0000256" key="1">
    <source>
        <dbReference type="ARBA" id="ARBA00004141"/>
    </source>
</evidence>
<dbReference type="GO" id="GO:0015171">
    <property type="term" value="F:amino acid transmembrane transporter activity"/>
    <property type="evidence" value="ECO:0007669"/>
    <property type="project" value="TreeGrafter"/>
</dbReference>
<feature type="transmembrane region" description="Helical" evidence="6">
    <location>
        <begin position="497"/>
        <end position="525"/>
    </location>
</feature>
<dbReference type="Gene3D" id="1.20.1740.10">
    <property type="entry name" value="Amino acid/polyamine transporter I"/>
    <property type="match status" value="1"/>
</dbReference>
<feature type="compositionally biased region" description="Polar residues" evidence="5">
    <location>
        <begin position="20"/>
        <end position="56"/>
    </location>
</feature>
<dbReference type="InterPro" id="IPR002293">
    <property type="entry name" value="AA/rel_permease1"/>
</dbReference>
<feature type="transmembrane region" description="Helical" evidence="6">
    <location>
        <begin position="369"/>
        <end position="387"/>
    </location>
</feature>
<feature type="region of interest" description="Disordered" evidence="5">
    <location>
        <begin position="696"/>
        <end position="729"/>
    </location>
</feature>
<feature type="transmembrane region" description="Helical" evidence="6">
    <location>
        <begin position="255"/>
        <end position="274"/>
    </location>
</feature>
<evidence type="ECO:0000313" key="7">
    <source>
        <dbReference type="EMBL" id="CED82554.1"/>
    </source>
</evidence>
<feature type="transmembrane region" description="Helical" evidence="6">
    <location>
        <begin position="407"/>
        <end position="429"/>
    </location>
</feature>
<dbReference type="AlphaFoldDB" id="A0A0F7SPD4"/>
<dbReference type="PANTHER" id="PTHR43243">
    <property type="entry name" value="INNER MEMBRANE TRANSPORTER YGJI-RELATED"/>
    <property type="match status" value="1"/>
</dbReference>
<proteinExistence type="predicted"/>
<feature type="transmembrane region" description="Helical" evidence="6">
    <location>
        <begin position="450"/>
        <end position="470"/>
    </location>
</feature>
<protein>
    <submittedName>
        <fullName evidence="7">Amino acid/polyamine transporter I</fullName>
    </submittedName>
</protein>
<organism evidence="7">
    <name type="scientific">Phaffia rhodozyma</name>
    <name type="common">Yeast</name>
    <name type="synonym">Xanthophyllomyces dendrorhous</name>
    <dbReference type="NCBI Taxonomy" id="264483"/>
    <lineage>
        <taxon>Eukaryota</taxon>
        <taxon>Fungi</taxon>
        <taxon>Dikarya</taxon>
        <taxon>Basidiomycota</taxon>
        <taxon>Agaricomycotina</taxon>
        <taxon>Tremellomycetes</taxon>
        <taxon>Cystofilobasidiales</taxon>
        <taxon>Mrakiaceae</taxon>
        <taxon>Phaffia</taxon>
    </lineage>
</organism>
<evidence type="ECO:0000256" key="3">
    <source>
        <dbReference type="ARBA" id="ARBA00022989"/>
    </source>
</evidence>
<keyword evidence="2 6" id="KW-0812">Transmembrane</keyword>
<feature type="transmembrane region" description="Helical" evidence="6">
    <location>
        <begin position="639"/>
        <end position="659"/>
    </location>
</feature>